<dbReference type="Gene3D" id="1.20.1050.10">
    <property type="match status" value="1"/>
</dbReference>
<dbReference type="InterPro" id="IPR034347">
    <property type="entry name" value="GST_Phi_C"/>
</dbReference>
<dbReference type="Pfam" id="PF00043">
    <property type="entry name" value="GST_C"/>
    <property type="match status" value="1"/>
</dbReference>
<dbReference type="GO" id="GO:0005829">
    <property type="term" value="C:cytosol"/>
    <property type="evidence" value="ECO:0007669"/>
    <property type="project" value="UniProtKB-SubCell"/>
</dbReference>
<dbReference type="InParanoid" id="A0A7J7CER8"/>
<name>A0A7J7CER8_TRIWF</name>
<accession>A0A7J7CER8</accession>
<keyword evidence="5" id="KW-0216">Detoxification</keyword>
<evidence type="ECO:0000256" key="3">
    <source>
        <dbReference type="ARBA" id="ARBA00012452"/>
    </source>
</evidence>
<comment type="catalytic activity">
    <reaction evidence="7">
        <text>RX + glutathione = an S-substituted glutathione + a halide anion + H(+)</text>
        <dbReference type="Rhea" id="RHEA:16437"/>
        <dbReference type="ChEBI" id="CHEBI:15378"/>
        <dbReference type="ChEBI" id="CHEBI:16042"/>
        <dbReference type="ChEBI" id="CHEBI:17792"/>
        <dbReference type="ChEBI" id="CHEBI:57925"/>
        <dbReference type="ChEBI" id="CHEBI:90779"/>
        <dbReference type="EC" id="2.5.1.18"/>
    </reaction>
</comment>
<evidence type="ECO:0000256" key="5">
    <source>
        <dbReference type="ARBA" id="ARBA00022575"/>
    </source>
</evidence>
<dbReference type="Proteomes" id="UP000593562">
    <property type="component" value="Unassembled WGS sequence"/>
</dbReference>
<evidence type="ECO:0000256" key="7">
    <source>
        <dbReference type="ARBA" id="ARBA00047960"/>
    </source>
</evidence>
<dbReference type="FunFam" id="1.20.1050.10:FF:000004">
    <property type="entry name" value="Glutathione S-transferase F2"/>
    <property type="match status" value="1"/>
</dbReference>
<evidence type="ECO:0000256" key="6">
    <source>
        <dbReference type="ARBA" id="ARBA00022679"/>
    </source>
</evidence>
<dbReference type="InterPro" id="IPR004046">
    <property type="entry name" value="GST_C"/>
</dbReference>
<evidence type="ECO:0000313" key="9">
    <source>
        <dbReference type="EMBL" id="KAF5732674.1"/>
    </source>
</evidence>
<evidence type="ECO:0000313" key="10">
    <source>
        <dbReference type="Proteomes" id="UP000593562"/>
    </source>
</evidence>
<dbReference type="CDD" id="cd03187">
    <property type="entry name" value="GST_C_Phi"/>
    <property type="match status" value="1"/>
</dbReference>
<dbReference type="PANTHER" id="PTHR43900:SF47">
    <property type="entry name" value="GLUTATHIONE S-TRANSFERASE F6-RELATED"/>
    <property type="match status" value="1"/>
</dbReference>
<comment type="caution">
    <text evidence="9">The sequence shown here is derived from an EMBL/GenBank/DDBJ whole genome shotgun (WGS) entry which is preliminary data.</text>
</comment>
<dbReference type="GO" id="GO:0043295">
    <property type="term" value="F:glutathione binding"/>
    <property type="evidence" value="ECO:0007669"/>
    <property type="project" value="TreeGrafter"/>
</dbReference>
<organism evidence="9 10">
    <name type="scientific">Tripterygium wilfordii</name>
    <name type="common">Thunder God vine</name>
    <dbReference type="NCBI Taxonomy" id="458696"/>
    <lineage>
        <taxon>Eukaryota</taxon>
        <taxon>Viridiplantae</taxon>
        <taxon>Streptophyta</taxon>
        <taxon>Embryophyta</taxon>
        <taxon>Tracheophyta</taxon>
        <taxon>Spermatophyta</taxon>
        <taxon>Magnoliopsida</taxon>
        <taxon>eudicotyledons</taxon>
        <taxon>Gunneridae</taxon>
        <taxon>Pentapetalae</taxon>
        <taxon>rosids</taxon>
        <taxon>fabids</taxon>
        <taxon>Celastrales</taxon>
        <taxon>Celastraceae</taxon>
        <taxon>Tripterygium</taxon>
    </lineage>
</organism>
<evidence type="ECO:0000256" key="4">
    <source>
        <dbReference type="ARBA" id="ARBA00022490"/>
    </source>
</evidence>
<dbReference type="InterPro" id="IPR036282">
    <property type="entry name" value="Glutathione-S-Trfase_C_sf"/>
</dbReference>
<comment type="similarity">
    <text evidence="2">Belongs to the GST superfamily. Phi family.</text>
</comment>
<evidence type="ECO:0000259" key="8">
    <source>
        <dbReference type="PROSITE" id="PS50405"/>
    </source>
</evidence>
<feature type="domain" description="GST C-terminal" evidence="8">
    <location>
        <begin position="1"/>
        <end position="119"/>
    </location>
</feature>
<dbReference type="PANTHER" id="PTHR43900">
    <property type="entry name" value="GLUTATHIONE S-TRANSFERASE RHO"/>
    <property type="match status" value="1"/>
</dbReference>
<sequence length="119" mass="13643">MLLQWMVVEEQQFEPAASKLVWELVLKPFLGIPVEEAVVEENKDKLAKVLDVYESRLVQSKYLACDCFTLADMHHLPCIDYLMGSEAKALFDSRPHVSAWVEDIRARPAWAKALAIRNK</sequence>
<keyword evidence="10" id="KW-1185">Reference proteome</keyword>
<evidence type="ECO:0000256" key="2">
    <source>
        <dbReference type="ARBA" id="ARBA00010128"/>
    </source>
</evidence>
<dbReference type="GO" id="GO:0009407">
    <property type="term" value="P:toxin catabolic process"/>
    <property type="evidence" value="ECO:0007669"/>
    <property type="project" value="UniProtKB-ARBA"/>
</dbReference>
<dbReference type="EMBL" id="JAAARO010000017">
    <property type="protein sequence ID" value="KAF5732674.1"/>
    <property type="molecule type" value="Genomic_DNA"/>
</dbReference>
<reference evidence="9 10" key="1">
    <citation type="journal article" date="2020" name="Nat. Commun.">
        <title>Genome of Tripterygium wilfordii and identification of cytochrome P450 involved in triptolide biosynthesis.</title>
        <authorList>
            <person name="Tu L."/>
            <person name="Su P."/>
            <person name="Zhang Z."/>
            <person name="Gao L."/>
            <person name="Wang J."/>
            <person name="Hu T."/>
            <person name="Zhou J."/>
            <person name="Zhang Y."/>
            <person name="Zhao Y."/>
            <person name="Liu Y."/>
            <person name="Song Y."/>
            <person name="Tong Y."/>
            <person name="Lu Y."/>
            <person name="Yang J."/>
            <person name="Xu C."/>
            <person name="Jia M."/>
            <person name="Peters R.J."/>
            <person name="Huang L."/>
            <person name="Gao W."/>
        </authorList>
    </citation>
    <scope>NUCLEOTIDE SEQUENCE [LARGE SCALE GENOMIC DNA]</scope>
    <source>
        <strain evidence="10">cv. XIE 37</strain>
        <tissue evidence="9">Leaf</tissue>
    </source>
</reference>
<keyword evidence="4" id="KW-0963">Cytoplasm</keyword>
<proteinExistence type="inferred from homology"/>
<evidence type="ECO:0000256" key="1">
    <source>
        <dbReference type="ARBA" id="ARBA00004514"/>
    </source>
</evidence>
<keyword evidence="6" id="KW-0808">Transferase</keyword>
<dbReference type="SUPFAM" id="SSF47616">
    <property type="entry name" value="GST C-terminal domain-like"/>
    <property type="match status" value="1"/>
</dbReference>
<dbReference type="AlphaFoldDB" id="A0A7J7CER8"/>
<dbReference type="GO" id="GO:0006749">
    <property type="term" value="P:glutathione metabolic process"/>
    <property type="evidence" value="ECO:0007669"/>
    <property type="project" value="TreeGrafter"/>
</dbReference>
<dbReference type="PROSITE" id="PS50405">
    <property type="entry name" value="GST_CTER"/>
    <property type="match status" value="1"/>
</dbReference>
<comment type="subcellular location">
    <subcellularLocation>
        <location evidence="1">Cytoplasm</location>
        <location evidence="1">Cytosol</location>
    </subcellularLocation>
</comment>
<protein>
    <recommendedName>
        <fullName evidence="3">glutathione transferase</fullName>
        <ecNumber evidence="3">2.5.1.18</ecNumber>
    </recommendedName>
</protein>
<dbReference type="EC" id="2.5.1.18" evidence="3"/>
<gene>
    <name evidence="9" type="ORF">HS088_TW17G00204</name>
</gene>
<dbReference type="InterPro" id="IPR010987">
    <property type="entry name" value="Glutathione-S-Trfase_C-like"/>
</dbReference>
<dbReference type="GO" id="GO:0004364">
    <property type="term" value="F:glutathione transferase activity"/>
    <property type="evidence" value="ECO:0007669"/>
    <property type="project" value="UniProtKB-EC"/>
</dbReference>